<keyword evidence="2" id="KW-1185">Reference proteome</keyword>
<dbReference type="AlphaFoldDB" id="A0AAD9N186"/>
<gene>
    <name evidence="1" type="ORF">LSH36_368g05102</name>
</gene>
<organism evidence="1 2">
    <name type="scientific">Paralvinella palmiformis</name>
    <dbReference type="NCBI Taxonomy" id="53620"/>
    <lineage>
        <taxon>Eukaryota</taxon>
        <taxon>Metazoa</taxon>
        <taxon>Spiralia</taxon>
        <taxon>Lophotrochozoa</taxon>
        <taxon>Annelida</taxon>
        <taxon>Polychaeta</taxon>
        <taxon>Sedentaria</taxon>
        <taxon>Canalipalpata</taxon>
        <taxon>Terebellida</taxon>
        <taxon>Terebelliformia</taxon>
        <taxon>Alvinellidae</taxon>
        <taxon>Paralvinella</taxon>
    </lineage>
</organism>
<comment type="caution">
    <text evidence="1">The sequence shown here is derived from an EMBL/GenBank/DDBJ whole genome shotgun (WGS) entry which is preliminary data.</text>
</comment>
<sequence length="125" mass="14157">MLFSADATPVSCLYNQQSGLRIILTLNGRAAIWSHLPSYLLDTVMNHCGPGQTPLKICPSYCIVCYTPIQGPLAEHACHHTNHSSTISFQHFQKRSEVWQHDRHTQCFTPCIDHGYLPFHKVLLN</sequence>
<evidence type="ECO:0000313" key="2">
    <source>
        <dbReference type="Proteomes" id="UP001208570"/>
    </source>
</evidence>
<dbReference type="Proteomes" id="UP001208570">
    <property type="component" value="Unassembled WGS sequence"/>
</dbReference>
<name>A0AAD9N186_9ANNE</name>
<accession>A0AAD9N186</accession>
<evidence type="ECO:0000313" key="1">
    <source>
        <dbReference type="EMBL" id="KAK2151301.1"/>
    </source>
</evidence>
<protein>
    <submittedName>
        <fullName evidence="1">Uncharacterized protein</fullName>
    </submittedName>
</protein>
<reference evidence="1" key="1">
    <citation type="journal article" date="2023" name="Mol. Biol. Evol.">
        <title>Third-Generation Sequencing Reveals the Adaptive Role of the Epigenome in Three Deep-Sea Polychaetes.</title>
        <authorList>
            <person name="Perez M."/>
            <person name="Aroh O."/>
            <person name="Sun Y."/>
            <person name="Lan Y."/>
            <person name="Juniper S.K."/>
            <person name="Young C.R."/>
            <person name="Angers B."/>
            <person name="Qian P.Y."/>
        </authorList>
    </citation>
    <scope>NUCLEOTIDE SEQUENCE</scope>
    <source>
        <strain evidence="1">P08H-3</strain>
    </source>
</reference>
<proteinExistence type="predicted"/>
<dbReference type="EMBL" id="JAODUP010000368">
    <property type="protein sequence ID" value="KAK2151301.1"/>
    <property type="molecule type" value="Genomic_DNA"/>
</dbReference>